<accession>A0A4D6HB82</accession>
<evidence type="ECO:0000313" key="3">
    <source>
        <dbReference type="Proteomes" id="UP000296706"/>
    </source>
</evidence>
<reference evidence="2 3" key="1">
    <citation type="journal article" date="2019" name="Nat. Commun.">
        <title>A new type of DNA phosphorothioation-based antiviral system in archaea.</title>
        <authorList>
            <person name="Xiong L."/>
            <person name="Liu S."/>
            <person name="Chen S."/>
            <person name="Xiao Y."/>
            <person name="Zhu B."/>
            <person name="Gao Y."/>
            <person name="Zhang Y."/>
            <person name="Chen B."/>
            <person name="Luo J."/>
            <person name="Deng Z."/>
            <person name="Chen X."/>
            <person name="Wang L."/>
            <person name="Chen S."/>
        </authorList>
    </citation>
    <scope>NUCLEOTIDE SEQUENCE [LARGE SCALE GENOMIC DNA]</scope>
    <source>
        <strain evidence="2 3">CBA1105</strain>
    </source>
</reference>
<feature type="transmembrane region" description="Helical" evidence="1">
    <location>
        <begin position="98"/>
        <end position="119"/>
    </location>
</feature>
<evidence type="ECO:0008006" key="4">
    <source>
        <dbReference type="Google" id="ProtNLM"/>
    </source>
</evidence>
<protein>
    <recommendedName>
        <fullName evidence="4">Permease</fullName>
    </recommendedName>
</protein>
<keyword evidence="3" id="KW-1185">Reference proteome</keyword>
<proteinExistence type="predicted"/>
<feature type="transmembrane region" description="Helical" evidence="1">
    <location>
        <begin position="12"/>
        <end position="34"/>
    </location>
</feature>
<dbReference type="KEGG" id="hsn:DV733_04185"/>
<gene>
    <name evidence="2" type="ORF">DV733_04185</name>
</gene>
<keyword evidence="1" id="KW-0812">Transmembrane</keyword>
<dbReference type="RefSeq" id="WP_049993932.1">
    <property type="nucleotide sequence ID" value="NZ_CP031310.1"/>
</dbReference>
<sequence>MASTLSDSRRDLVLGAGAAVGGLLLGLALVGLVLTDSLEALTGTLVVAVLVVGAFAYGIAGLYDIVALGIPKRGVGHLVTGAGIVLALLAPYGSSERLFVAAGAFAVLASGGYQLALVADLLSASEEPATELEGDGEAG</sequence>
<feature type="transmembrane region" description="Helical" evidence="1">
    <location>
        <begin position="40"/>
        <end position="63"/>
    </location>
</feature>
<keyword evidence="1" id="KW-1133">Transmembrane helix</keyword>
<dbReference type="EMBL" id="CP031310">
    <property type="protein sequence ID" value="QCC50486.1"/>
    <property type="molecule type" value="Genomic_DNA"/>
</dbReference>
<dbReference type="AlphaFoldDB" id="A0A4D6HB82"/>
<dbReference type="OrthoDB" id="386403at2157"/>
<organism evidence="2 3">
    <name type="scientific">Halapricum salinum</name>
    <dbReference type="NCBI Taxonomy" id="1457250"/>
    <lineage>
        <taxon>Archaea</taxon>
        <taxon>Methanobacteriati</taxon>
        <taxon>Methanobacteriota</taxon>
        <taxon>Stenosarchaea group</taxon>
        <taxon>Halobacteria</taxon>
        <taxon>Halobacteriales</taxon>
        <taxon>Haloarculaceae</taxon>
        <taxon>Halapricum</taxon>
    </lineage>
</organism>
<dbReference type="STRING" id="1457250.GCA_000755225_03139"/>
<evidence type="ECO:0000256" key="1">
    <source>
        <dbReference type="SAM" id="Phobius"/>
    </source>
</evidence>
<name>A0A4D6HB82_9EURY</name>
<feature type="transmembrane region" description="Helical" evidence="1">
    <location>
        <begin position="75"/>
        <end position="92"/>
    </location>
</feature>
<evidence type="ECO:0000313" key="2">
    <source>
        <dbReference type="EMBL" id="QCC50486.1"/>
    </source>
</evidence>
<dbReference type="PROSITE" id="PS51318">
    <property type="entry name" value="TAT"/>
    <property type="match status" value="1"/>
</dbReference>
<dbReference type="GeneID" id="39847036"/>
<dbReference type="InterPro" id="IPR006311">
    <property type="entry name" value="TAT_signal"/>
</dbReference>
<keyword evidence="1" id="KW-0472">Membrane</keyword>
<dbReference type="Proteomes" id="UP000296706">
    <property type="component" value="Chromosome"/>
</dbReference>